<dbReference type="EMBL" id="JAHMHS010000079">
    <property type="protein sequence ID" value="KAK1722412.1"/>
    <property type="molecule type" value="Genomic_DNA"/>
</dbReference>
<dbReference type="InterPro" id="IPR001128">
    <property type="entry name" value="Cyt_P450"/>
</dbReference>
<protein>
    <submittedName>
        <fullName evidence="9">Cytochrome P450</fullName>
    </submittedName>
</protein>
<comment type="caution">
    <text evidence="9">The sequence shown here is derived from an EMBL/GenBank/DDBJ whole genome shotgun (WGS) entry which is preliminary data.</text>
</comment>
<evidence type="ECO:0000313" key="9">
    <source>
        <dbReference type="EMBL" id="KAK1722412.1"/>
    </source>
</evidence>
<dbReference type="InterPro" id="IPR002403">
    <property type="entry name" value="Cyt_P450_E_grp-IV"/>
</dbReference>
<dbReference type="Proteomes" id="UP001244207">
    <property type="component" value="Unassembled WGS sequence"/>
</dbReference>
<dbReference type="GeneID" id="85396277"/>
<keyword evidence="6" id="KW-0560">Oxidoreductase</keyword>
<dbReference type="PANTHER" id="PTHR24305">
    <property type="entry name" value="CYTOCHROME P450"/>
    <property type="match status" value="1"/>
</dbReference>
<keyword evidence="8" id="KW-0732">Signal</keyword>
<evidence type="ECO:0000256" key="5">
    <source>
        <dbReference type="ARBA" id="ARBA00023004"/>
    </source>
</evidence>
<reference evidence="9" key="1">
    <citation type="submission" date="2021-12" db="EMBL/GenBank/DDBJ databases">
        <title>Comparative genomics, transcriptomics and evolutionary studies reveal genomic signatures of adaptation to plant cell wall in hemibiotrophic fungi.</title>
        <authorList>
            <consortium name="DOE Joint Genome Institute"/>
            <person name="Baroncelli R."/>
            <person name="Diaz J.F."/>
            <person name="Benocci T."/>
            <person name="Peng M."/>
            <person name="Battaglia E."/>
            <person name="Haridas S."/>
            <person name="Andreopoulos W."/>
            <person name="Labutti K."/>
            <person name="Pangilinan J."/>
            <person name="Floch G.L."/>
            <person name="Makela M.R."/>
            <person name="Henrissat B."/>
            <person name="Grigoriev I.V."/>
            <person name="Crouch J.A."/>
            <person name="De Vries R.P."/>
            <person name="Sukno S.A."/>
            <person name="Thon M.R."/>
        </authorList>
    </citation>
    <scope>NUCLEOTIDE SEQUENCE</scope>
    <source>
        <strain evidence="9">CBS 112980</strain>
    </source>
</reference>
<feature type="signal peptide" evidence="8">
    <location>
        <begin position="1"/>
        <end position="18"/>
    </location>
</feature>
<evidence type="ECO:0000256" key="8">
    <source>
        <dbReference type="SAM" id="SignalP"/>
    </source>
</evidence>
<evidence type="ECO:0000313" key="10">
    <source>
        <dbReference type="Proteomes" id="UP001244207"/>
    </source>
</evidence>
<gene>
    <name evidence="9" type="ORF">BDZ83DRAFT_721373</name>
</gene>
<dbReference type="GO" id="GO:0016705">
    <property type="term" value="F:oxidoreductase activity, acting on paired donors, with incorporation or reduction of molecular oxygen"/>
    <property type="evidence" value="ECO:0007669"/>
    <property type="project" value="InterPro"/>
</dbReference>
<keyword evidence="6" id="KW-0503">Monooxygenase</keyword>
<name>A0AAD8XCP6_GLOAC</name>
<dbReference type="RefSeq" id="XP_060362467.1">
    <property type="nucleotide sequence ID" value="XM_060512379.1"/>
</dbReference>
<evidence type="ECO:0000256" key="6">
    <source>
        <dbReference type="ARBA" id="ARBA00023033"/>
    </source>
</evidence>
<keyword evidence="5 7" id="KW-0408">Iron</keyword>
<comment type="cofactor">
    <cofactor evidence="1 7">
        <name>heme</name>
        <dbReference type="ChEBI" id="CHEBI:30413"/>
    </cofactor>
</comment>
<dbReference type="Pfam" id="PF00067">
    <property type="entry name" value="p450"/>
    <property type="match status" value="1"/>
</dbReference>
<keyword evidence="3 7" id="KW-0349">Heme</keyword>
<organism evidence="9 10">
    <name type="scientific">Glomerella acutata</name>
    <name type="common">Colletotrichum acutatum</name>
    <dbReference type="NCBI Taxonomy" id="27357"/>
    <lineage>
        <taxon>Eukaryota</taxon>
        <taxon>Fungi</taxon>
        <taxon>Dikarya</taxon>
        <taxon>Ascomycota</taxon>
        <taxon>Pezizomycotina</taxon>
        <taxon>Sordariomycetes</taxon>
        <taxon>Hypocreomycetidae</taxon>
        <taxon>Glomerellales</taxon>
        <taxon>Glomerellaceae</taxon>
        <taxon>Colletotrichum</taxon>
        <taxon>Colletotrichum acutatum species complex</taxon>
    </lineage>
</organism>
<dbReference type="InterPro" id="IPR050121">
    <property type="entry name" value="Cytochrome_P450_monoxygenase"/>
</dbReference>
<keyword evidence="4 7" id="KW-0479">Metal-binding</keyword>
<evidence type="ECO:0000256" key="3">
    <source>
        <dbReference type="ARBA" id="ARBA00022617"/>
    </source>
</evidence>
<dbReference type="GO" id="GO:0004497">
    <property type="term" value="F:monooxygenase activity"/>
    <property type="evidence" value="ECO:0007669"/>
    <property type="project" value="UniProtKB-KW"/>
</dbReference>
<keyword evidence="10" id="KW-1185">Reference proteome</keyword>
<sequence length="456" mass="51839">MRALSVFSVLIMVQPIPGIPYNKHAAKSIFGDIPDIKRESPGNLLSWIAAQSRRHISPIFQVWLGPLTKPTVVIADFQEGQNILLRRKELDRSSFMSNVLSGEAKSFHITLKTGPQWKAQRRLLQDLKTPAFLHRVAAPNIYKTALDAVLDFGFVDAAPMRALIPEVELLVSMSAANVMAEQNSQHDSDRCIQGRMDRRNLEIPILQASERSKTQFRAVDNEEKHVKSTIDLMVRRLNSVMEKEGHLLPDWIETMRAEFIADDQAVQQRLFDSIRTFHIAASSEGRLPTHSEICDANIPYLDAVIEEMPRLDHTATSQDRECKEDTVILGHVIPKGTTVIVPYKGPSYTEPGYEIEERLRSPSSRKQPPILPDRWLVRDEKGNDEYNASAGPTLPFGLRLRGCFNRKLAYLEMKLLITLLIWSFEFQKCPENLSSYGGITTLTRKPVQCYERLKIR</sequence>
<dbReference type="GO" id="GO:0020037">
    <property type="term" value="F:heme binding"/>
    <property type="evidence" value="ECO:0007669"/>
    <property type="project" value="InterPro"/>
</dbReference>
<feature type="binding site" description="axial binding residue" evidence="7">
    <location>
        <position position="403"/>
    </location>
    <ligand>
        <name>heme</name>
        <dbReference type="ChEBI" id="CHEBI:30413"/>
    </ligand>
    <ligandPart>
        <name>Fe</name>
        <dbReference type="ChEBI" id="CHEBI:18248"/>
    </ligandPart>
</feature>
<dbReference type="InterPro" id="IPR036396">
    <property type="entry name" value="Cyt_P450_sf"/>
</dbReference>
<dbReference type="PRINTS" id="PR00465">
    <property type="entry name" value="EP450IV"/>
</dbReference>
<evidence type="ECO:0000256" key="1">
    <source>
        <dbReference type="ARBA" id="ARBA00001971"/>
    </source>
</evidence>
<dbReference type="AlphaFoldDB" id="A0AAD8XCP6"/>
<accession>A0AAD8XCP6</accession>
<evidence type="ECO:0000256" key="7">
    <source>
        <dbReference type="PIRSR" id="PIRSR602403-1"/>
    </source>
</evidence>
<evidence type="ECO:0000256" key="4">
    <source>
        <dbReference type="ARBA" id="ARBA00022723"/>
    </source>
</evidence>
<feature type="chain" id="PRO_5042117619" evidence="8">
    <location>
        <begin position="19"/>
        <end position="456"/>
    </location>
</feature>
<dbReference type="GO" id="GO:0005506">
    <property type="term" value="F:iron ion binding"/>
    <property type="evidence" value="ECO:0007669"/>
    <property type="project" value="InterPro"/>
</dbReference>
<dbReference type="PANTHER" id="PTHR24305:SF232">
    <property type="entry name" value="P450, PUTATIVE (EUROFUNG)-RELATED"/>
    <property type="match status" value="1"/>
</dbReference>
<comment type="similarity">
    <text evidence="2">Belongs to the cytochrome P450 family.</text>
</comment>
<proteinExistence type="inferred from homology"/>
<dbReference type="SUPFAM" id="SSF48264">
    <property type="entry name" value="Cytochrome P450"/>
    <property type="match status" value="1"/>
</dbReference>
<evidence type="ECO:0000256" key="2">
    <source>
        <dbReference type="ARBA" id="ARBA00010617"/>
    </source>
</evidence>
<dbReference type="Gene3D" id="1.10.630.10">
    <property type="entry name" value="Cytochrome P450"/>
    <property type="match status" value="2"/>
</dbReference>